<dbReference type="AlphaFoldDB" id="H6LHQ1"/>
<dbReference type="SUPFAM" id="SSF55874">
    <property type="entry name" value="ATPase domain of HSP90 chaperone/DNA topoisomerase II/histidine kinase"/>
    <property type="match status" value="1"/>
</dbReference>
<dbReference type="GO" id="GO:0005886">
    <property type="term" value="C:plasma membrane"/>
    <property type="evidence" value="ECO:0007669"/>
    <property type="project" value="UniProtKB-SubCell"/>
</dbReference>
<reference evidence="18" key="1">
    <citation type="submission" date="2011-07" db="EMBL/GenBank/DDBJ databases">
        <title>Complete genome sequence of Acetobacterium woodii.</title>
        <authorList>
            <person name="Poehlein A."/>
            <person name="Schmidt S."/>
            <person name="Kaster A.-K."/>
            <person name="Goenrich M."/>
            <person name="Vollmers J."/>
            <person name="Thuermer A."/>
            <person name="Gottschalk G."/>
            <person name="Thauer R.K."/>
            <person name="Daniel R."/>
            <person name="Mueller V."/>
        </authorList>
    </citation>
    <scope>NUCLEOTIDE SEQUENCE [LARGE SCALE GENOMIC DNA]</scope>
    <source>
        <strain evidence="18">ATCC 29683 / DSM 1030 / JCM 2381 / KCTC 1655 / WB1</strain>
    </source>
</reference>
<feature type="domain" description="Response regulatory" evidence="15">
    <location>
        <begin position="573"/>
        <end position="696"/>
    </location>
</feature>
<evidence type="ECO:0000259" key="16">
    <source>
        <dbReference type="PROSITE" id="PS50894"/>
    </source>
</evidence>
<dbReference type="PROSITE" id="PS50110">
    <property type="entry name" value="RESPONSE_REGULATORY"/>
    <property type="match status" value="2"/>
</dbReference>
<sequence length="972" mass="109862">MKRKLGPVLILLILLSGIPDFCYASDASINWSSDELAFMEEHPVIQVGVDPKFVPFEFFDETGNYQGLTSDYLEIISQKTGLKFEIVKNLTWTEAYEKAFRGEIDMLPAISKTAAREQYFLFSEPYYYFKRVIVIRNTTKNINDLGDLYGQTVAVQRNSSHHSYLADYPQINLSLYDSVESALTAVANGSETVFVGNLATTNYLIRSTGLTNLKFVAFESDKQQGLYFASRSDWPELISIINKTLETITPEEKIAINNKWIGVEVEPDYGPIYQIIMIIGGIIVIIWLVSVYWILRLRREIAKRKIIQSDLESAKIEAEAANNIKSNFLARMSHEIRTPLNAIIGMSYLAKKDQVIGTQKMYLDRITQSANMMLSIINDILDYSKIESGKIELERVPFNLDLVIQDVINIMSFKIEEQRIGFKLAKDPKIPNCYFGDAKRIEQILLNLINNATKFTTVGEVSLDIRLIAKQANQYHLTFSVSDTGIGMSEDQIKNLFDPFSQGDASINRRFGGTGLGLSIVKSLVEMMNGEIQVYSSEGEGSTFIVKLVLEEDVEKEKEYQKQVQALYFNDIKTLVLEKTGSNMNIIDSYLSAFGMHCELTTSPVSAINMLELENGKFSDPFDLLILDYDTPGGGGFKFIEMLQENKRIAKKPKIIMLLPMLREDLFNRLDDAGVDVGIGKPIIPSILYNGILEIFRTKAIVANQSLKREQKIESNRQNNYGVLVVEDNKTNQLIAKSLLEPEGFRVWLGDEGQAGFEIFKANQQDIDIVLMDLHMPILNGYEAAEKIRELSKDIPIVAMTADVIEGVKEKCEVYGIHHYISKPFDPEHFVEIIKKIVSRNVSQKKEIEITPTEQSKENAHVKIPVLDREAGLKYIGNNEVLYQQVLSAYLVENQDVNDKLAEAIKNKHYKIAAEIVHKIKSSSGSIGAKPLVLVASDLQKALEANQKDKIEDLYGQFVELMNELLENIKKE</sequence>
<keyword evidence="5 11" id="KW-0597">Phosphoprotein</keyword>
<dbReference type="CDD" id="cd00156">
    <property type="entry name" value="REC"/>
    <property type="match status" value="1"/>
</dbReference>
<dbReference type="InterPro" id="IPR001638">
    <property type="entry name" value="Solute-binding_3/MltF_N"/>
</dbReference>
<dbReference type="SUPFAM" id="SSF47384">
    <property type="entry name" value="Homodimeric domain of signal transducing histidine kinase"/>
    <property type="match status" value="1"/>
</dbReference>
<dbReference type="SMART" id="SM00388">
    <property type="entry name" value="HisKA"/>
    <property type="match status" value="1"/>
</dbReference>
<reference evidence="17 18" key="2">
    <citation type="journal article" date="2012" name="PLoS ONE">
        <title>An ancient pathway combining carbon dioxide fixation with the generation and utilization of a sodium ion gradient for ATP synthesis.</title>
        <authorList>
            <person name="Poehlein A."/>
            <person name="Schmidt S."/>
            <person name="Kaster A.K."/>
            <person name="Goenrich M."/>
            <person name="Vollmers J."/>
            <person name="Thurmer A."/>
            <person name="Bertsch J."/>
            <person name="Schuchmann K."/>
            <person name="Voigt B."/>
            <person name="Hecker M."/>
            <person name="Daniel R."/>
            <person name="Thauer R.K."/>
            <person name="Gottschalk G."/>
            <person name="Muller V."/>
        </authorList>
    </citation>
    <scope>NUCLEOTIDE SEQUENCE [LARGE SCALE GENOMIC DNA]</scope>
    <source>
        <strain evidence="18">ATCC 29683 / DSM 1030 / JCM 2381 / KCTC 1655 / WB1</strain>
    </source>
</reference>
<proteinExistence type="inferred from homology"/>
<dbReference type="OrthoDB" id="9804263at2"/>
<accession>H6LHQ1</accession>
<evidence type="ECO:0000256" key="10">
    <source>
        <dbReference type="PROSITE-ProRule" id="PRU00110"/>
    </source>
</evidence>
<evidence type="ECO:0000256" key="8">
    <source>
        <dbReference type="ARBA" id="ARBA00024867"/>
    </source>
</evidence>
<keyword evidence="12" id="KW-1133">Transmembrane helix</keyword>
<gene>
    <name evidence="17" type="ordered locus">Awo_c04290</name>
</gene>
<dbReference type="InterPro" id="IPR008207">
    <property type="entry name" value="Sig_transdc_His_kin_Hpt_dom"/>
</dbReference>
<dbReference type="PROSITE" id="PS50109">
    <property type="entry name" value="HIS_KIN"/>
    <property type="match status" value="1"/>
</dbReference>
<keyword evidence="13" id="KW-0732">Signal</keyword>
<evidence type="ECO:0000259" key="15">
    <source>
        <dbReference type="PROSITE" id="PS50110"/>
    </source>
</evidence>
<dbReference type="CDD" id="cd00082">
    <property type="entry name" value="HisKA"/>
    <property type="match status" value="1"/>
</dbReference>
<evidence type="ECO:0000256" key="6">
    <source>
        <dbReference type="ARBA" id="ARBA00022777"/>
    </source>
</evidence>
<evidence type="ECO:0000256" key="7">
    <source>
        <dbReference type="ARBA" id="ARBA00023012"/>
    </source>
</evidence>
<dbReference type="eggNOG" id="COG2205">
    <property type="taxonomic scope" value="Bacteria"/>
</dbReference>
<dbReference type="HOGENOM" id="CLU_000445_104_12_9"/>
<feature type="modified residue" description="Phosphohistidine" evidence="10">
    <location>
        <position position="918"/>
    </location>
</feature>
<dbReference type="SMART" id="SM00062">
    <property type="entry name" value="PBPb"/>
    <property type="match status" value="1"/>
</dbReference>
<dbReference type="GO" id="GO:0005524">
    <property type="term" value="F:ATP binding"/>
    <property type="evidence" value="ECO:0007669"/>
    <property type="project" value="UniProtKB-KW"/>
</dbReference>
<dbReference type="Pfam" id="PF02518">
    <property type="entry name" value="HATPase_c"/>
    <property type="match status" value="1"/>
</dbReference>
<evidence type="ECO:0000256" key="11">
    <source>
        <dbReference type="PROSITE-ProRule" id="PRU00169"/>
    </source>
</evidence>
<dbReference type="SMART" id="SM00387">
    <property type="entry name" value="HATPase_c"/>
    <property type="match status" value="1"/>
</dbReference>
<dbReference type="Gene3D" id="3.40.50.2300">
    <property type="match status" value="2"/>
</dbReference>
<dbReference type="SUPFAM" id="SSF47226">
    <property type="entry name" value="Histidine-containing phosphotransfer domain, HPT domain"/>
    <property type="match status" value="1"/>
</dbReference>
<feature type="signal peptide" evidence="13">
    <location>
        <begin position="1"/>
        <end position="24"/>
    </location>
</feature>
<dbReference type="InterPro" id="IPR036641">
    <property type="entry name" value="HPT_dom_sf"/>
</dbReference>
<evidence type="ECO:0000256" key="3">
    <source>
        <dbReference type="ARBA" id="ARBA00012438"/>
    </source>
</evidence>
<dbReference type="EC" id="2.7.13.3" evidence="3"/>
<dbReference type="PANTHER" id="PTHR45339">
    <property type="entry name" value="HYBRID SIGNAL TRANSDUCTION HISTIDINE KINASE J"/>
    <property type="match status" value="1"/>
</dbReference>
<dbReference type="Gene3D" id="1.10.287.130">
    <property type="match status" value="1"/>
</dbReference>
<dbReference type="InterPro" id="IPR003594">
    <property type="entry name" value="HATPase_dom"/>
</dbReference>
<dbReference type="STRING" id="931626.Awo_c04290"/>
<dbReference type="RefSeq" id="WP_014354833.1">
    <property type="nucleotide sequence ID" value="NC_016894.1"/>
</dbReference>
<feature type="transmembrane region" description="Helical" evidence="12">
    <location>
        <begin position="272"/>
        <end position="295"/>
    </location>
</feature>
<dbReference type="SUPFAM" id="SSF53850">
    <property type="entry name" value="Periplasmic binding protein-like II"/>
    <property type="match status" value="1"/>
</dbReference>
<evidence type="ECO:0000259" key="14">
    <source>
        <dbReference type="PROSITE" id="PS50109"/>
    </source>
</evidence>
<dbReference type="PANTHER" id="PTHR45339:SF5">
    <property type="entry name" value="HISTIDINE KINASE"/>
    <property type="match status" value="1"/>
</dbReference>
<dbReference type="Pfam" id="PF00512">
    <property type="entry name" value="HisKA"/>
    <property type="match status" value="1"/>
</dbReference>
<comment type="function">
    <text evidence="8">May play the central regulatory role in sporulation. It may be an element of the effector pathway responsible for the activation of sporulation genes in response to nutritional stress. Spo0A may act in concert with spo0H (a sigma factor) to control the expression of some genes that are critical to the sporulation process.</text>
</comment>
<dbReference type="InterPro" id="IPR005467">
    <property type="entry name" value="His_kinase_dom"/>
</dbReference>
<feature type="modified residue" description="4-aspartylphosphate" evidence="11">
    <location>
        <position position="773"/>
    </location>
</feature>
<feature type="chain" id="PRO_5003604286" description="Circadian input-output histidine kinase CikA" evidence="13">
    <location>
        <begin position="25"/>
        <end position="972"/>
    </location>
</feature>
<dbReference type="Gene3D" id="3.30.565.10">
    <property type="entry name" value="Histidine kinase-like ATPase, C-terminal domain"/>
    <property type="match status" value="1"/>
</dbReference>
<evidence type="ECO:0000256" key="2">
    <source>
        <dbReference type="ARBA" id="ARBA00006402"/>
    </source>
</evidence>
<dbReference type="FunFam" id="3.30.565.10:FF:000010">
    <property type="entry name" value="Sensor histidine kinase RcsC"/>
    <property type="match status" value="1"/>
</dbReference>
<dbReference type="InterPro" id="IPR001789">
    <property type="entry name" value="Sig_transdc_resp-reg_receiver"/>
</dbReference>
<evidence type="ECO:0000313" key="17">
    <source>
        <dbReference type="EMBL" id="AFA47230.1"/>
    </source>
</evidence>
<dbReference type="InterPro" id="IPR004358">
    <property type="entry name" value="Sig_transdc_His_kin-like_C"/>
</dbReference>
<dbReference type="Pfam" id="PF00497">
    <property type="entry name" value="SBP_bac_3"/>
    <property type="match status" value="1"/>
</dbReference>
<evidence type="ECO:0000256" key="5">
    <source>
        <dbReference type="ARBA" id="ARBA00022553"/>
    </source>
</evidence>
<dbReference type="eggNOG" id="COG0784">
    <property type="taxonomic scope" value="Bacteria"/>
</dbReference>
<dbReference type="PROSITE" id="PS50894">
    <property type="entry name" value="HPT"/>
    <property type="match status" value="1"/>
</dbReference>
<dbReference type="SMART" id="SM00448">
    <property type="entry name" value="REC"/>
    <property type="match status" value="2"/>
</dbReference>
<keyword evidence="12" id="KW-0812">Transmembrane</keyword>
<dbReference type="InterPro" id="IPR003661">
    <property type="entry name" value="HisK_dim/P_dom"/>
</dbReference>
<keyword evidence="18" id="KW-1185">Reference proteome</keyword>
<dbReference type="EMBL" id="CP002987">
    <property type="protein sequence ID" value="AFA47230.1"/>
    <property type="molecule type" value="Genomic_DNA"/>
</dbReference>
<dbReference type="CDD" id="cd01007">
    <property type="entry name" value="PBP2_BvgS_HisK_like"/>
    <property type="match status" value="1"/>
</dbReference>
<dbReference type="Pfam" id="PF01627">
    <property type="entry name" value="Hpt"/>
    <property type="match status" value="1"/>
</dbReference>
<keyword evidence="12" id="KW-0472">Membrane</keyword>
<name>H6LHQ1_ACEWD</name>
<dbReference type="Gene3D" id="1.20.120.160">
    <property type="entry name" value="HPT domain"/>
    <property type="match status" value="1"/>
</dbReference>
<dbReference type="eggNOG" id="COG2198">
    <property type="taxonomic scope" value="Bacteria"/>
</dbReference>
<feature type="domain" description="HPt" evidence="16">
    <location>
        <begin position="879"/>
        <end position="972"/>
    </location>
</feature>
<dbReference type="PRINTS" id="PR00344">
    <property type="entry name" value="BCTRLSENSOR"/>
</dbReference>
<evidence type="ECO:0000256" key="13">
    <source>
        <dbReference type="SAM" id="SignalP"/>
    </source>
</evidence>
<dbReference type="InterPro" id="IPR036097">
    <property type="entry name" value="HisK_dim/P_sf"/>
</dbReference>
<dbReference type="CDD" id="cd17546">
    <property type="entry name" value="REC_hyHK_CKI1_RcsC-like"/>
    <property type="match status" value="1"/>
</dbReference>
<dbReference type="eggNOG" id="COG0834">
    <property type="taxonomic scope" value="Bacteria"/>
</dbReference>
<dbReference type="GO" id="GO:0000155">
    <property type="term" value="F:phosphorelay sensor kinase activity"/>
    <property type="evidence" value="ECO:0007669"/>
    <property type="project" value="InterPro"/>
</dbReference>
<feature type="domain" description="Response regulatory" evidence="15">
    <location>
        <begin position="722"/>
        <end position="838"/>
    </location>
</feature>
<comment type="similarity">
    <text evidence="2">In the N-terminal section; belongs to the phytochrome family.</text>
</comment>
<evidence type="ECO:0000256" key="4">
    <source>
        <dbReference type="ARBA" id="ARBA00018672"/>
    </source>
</evidence>
<protein>
    <recommendedName>
        <fullName evidence="9">Circadian input-output histidine kinase CikA</fullName>
        <ecNumber evidence="3">2.7.13.3</ecNumber>
    </recommendedName>
    <alternativeName>
        <fullName evidence="4">Stage 0 sporulation protein A homolog</fullName>
    </alternativeName>
</protein>
<dbReference type="Pfam" id="PF00072">
    <property type="entry name" value="Response_reg"/>
    <property type="match status" value="1"/>
</dbReference>
<comment type="catalytic activity">
    <reaction evidence="1">
        <text>ATP + protein L-histidine = ADP + protein N-phospho-L-histidine.</text>
        <dbReference type="EC" id="2.7.13.3"/>
    </reaction>
</comment>
<feature type="modified residue" description="4-aspartylphosphate" evidence="11">
    <location>
        <position position="628"/>
    </location>
</feature>
<keyword evidence="7" id="KW-0902">Two-component regulatory system</keyword>
<organism evidence="17 18">
    <name type="scientific">Acetobacterium woodii (strain ATCC 29683 / DSM 1030 / JCM 2381 / KCTC 1655 / WB1)</name>
    <dbReference type="NCBI Taxonomy" id="931626"/>
    <lineage>
        <taxon>Bacteria</taxon>
        <taxon>Bacillati</taxon>
        <taxon>Bacillota</taxon>
        <taxon>Clostridia</taxon>
        <taxon>Eubacteriales</taxon>
        <taxon>Eubacteriaceae</taxon>
        <taxon>Acetobacterium</taxon>
    </lineage>
</organism>
<evidence type="ECO:0000256" key="1">
    <source>
        <dbReference type="ARBA" id="ARBA00000085"/>
    </source>
</evidence>
<dbReference type="Gene3D" id="3.40.190.10">
    <property type="entry name" value="Periplasmic binding protein-like II"/>
    <property type="match status" value="2"/>
</dbReference>
<dbReference type="SUPFAM" id="SSF52172">
    <property type="entry name" value="CheY-like"/>
    <property type="match status" value="2"/>
</dbReference>
<evidence type="ECO:0000256" key="12">
    <source>
        <dbReference type="SAM" id="Phobius"/>
    </source>
</evidence>
<dbReference type="KEGG" id="awo:Awo_c04290"/>
<evidence type="ECO:0000256" key="9">
    <source>
        <dbReference type="ARBA" id="ARBA00074306"/>
    </source>
</evidence>
<evidence type="ECO:0000313" key="18">
    <source>
        <dbReference type="Proteomes" id="UP000007177"/>
    </source>
</evidence>
<dbReference type="CDD" id="cd16922">
    <property type="entry name" value="HATPase_EvgS-ArcB-TorS-like"/>
    <property type="match status" value="1"/>
</dbReference>
<dbReference type="Proteomes" id="UP000007177">
    <property type="component" value="Chromosome"/>
</dbReference>
<keyword evidence="17" id="KW-0808">Transferase</keyword>
<keyword evidence="6 17" id="KW-0418">Kinase</keyword>
<dbReference type="InterPro" id="IPR036890">
    <property type="entry name" value="HATPase_C_sf"/>
</dbReference>
<dbReference type="InterPro" id="IPR011006">
    <property type="entry name" value="CheY-like_superfamily"/>
</dbReference>
<feature type="domain" description="Histidine kinase" evidence="14">
    <location>
        <begin position="331"/>
        <end position="552"/>
    </location>
</feature>